<keyword evidence="2 5" id="KW-0732">Signal</keyword>
<dbReference type="PANTHER" id="PTHR35038">
    <property type="entry name" value="DISSIMILATORY SULFITE REDUCTASE SIRA"/>
    <property type="match status" value="1"/>
</dbReference>
<proteinExistence type="predicted"/>
<dbReference type="PROSITE" id="PS51257">
    <property type="entry name" value="PROKAR_LIPOPROTEIN"/>
    <property type="match status" value="1"/>
</dbReference>
<dbReference type="PROSITE" id="PS51007">
    <property type="entry name" value="CYTC"/>
    <property type="match status" value="1"/>
</dbReference>
<organism evidence="7 8">
    <name type="scientific">Pelotalea chapellei</name>
    <dbReference type="NCBI Taxonomy" id="44671"/>
    <lineage>
        <taxon>Bacteria</taxon>
        <taxon>Pseudomonadati</taxon>
        <taxon>Thermodesulfobacteriota</taxon>
        <taxon>Desulfuromonadia</taxon>
        <taxon>Geobacterales</taxon>
        <taxon>Geobacteraceae</taxon>
        <taxon>Pelotalea</taxon>
    </lineage>
</organism>
<keyword evidence="3 4" id="KW-0408">Iron</keyword>
<evidence type="ECO:0000256" key="2">
    <source>
        <dbReference type="ARBA" id="ARBA00022729"/>
    </source>
</evidence>
<dbReference type="InterPro" id="IPR054337">
    <property type="entry name" value="Mtrc-MtrF-like_dom_II/IV"/>
</dbReference>
<comment type="caution">
    <text evidence="7">The sequence shown here is derived from an EMBL/GenBank/DDBJ whole genome shotgun (WGS) entry which is preliminary data.</text>
</comment>
<dbReference type="RefSeq" id="WP_214298932.1">
    <property type="nucleotide sequence ID" value="NZ_JAHDYS010000009.1"/>
</dbReference>
<feature type="signal peptide" evidence="5">
    <location>
        <begin position="1"/>
        <end position="19"/>
    </location>
</feature>
<dbReference type="Gene3D" id="1.10.1130.10">
    <property type="entry name" value="Flavocytochrome C3, Chain A"/>
    <property type="match status" value="1"/>
</dbReference>
<dbReference type="InterPro" id="IPR009056">
    <property type="entry name" value="Cyt_c-like_dom"/>
</dbReference>
<dbReference type="PANTHER" id="PTHR35038:SF8">
    <property type="entry name" value="C-TYPE POLYHEME CYTOCHROME OMCC"/>
    <property type="match status" value="1"/>
</dbReference>
<feature type="chain" id="PRO_5047133487" description="Cytochrome c domain-containing protein" evidence="5">
    <location>
        <begin position="20"/>
        <end position="781"/>
    </location>
</feature>
<evidence type="ECO:0000256" key="1">
    <source>
        <dbReference type="ARBA" id="ARBA00022723"/>
    </source>
</evidence>
<evidence type="ECO:0000256" key="3">
    <source>
        <dbReference type="ARBA" id="ARBA00023004"/>
    </source>
</evidence>
<keyword evidence="1 4" id="KW-0479">Metal-binding</keyword>
<dbReference type="Pfam" id="PF22113">
    <property type="entry name" value="Mtrc-MtrF_II-IV_dom"/>
    <property type="match status" value="2"/>
</dbReference>
<protein>
    <recommendedName>
        <fullName evidence="6">Cytochrome c domain-containing protein</fullName>
    </recommendedName>
</protein>
<evidence type="ECO:0000256" key="5">
    <source>
        <dbReference type="SAM" id="SignalP"/>
    </source>
</evidence>
<dbReference type="InterPro" id="IPR036280">
    <property type="entry name" value="Multihaem_cyt_sf"/>
</dbReference>
<evidence type="ECO:0000259" key="6">
    <source>
        <dbReference type="PROSITE" id="PS51007"/>
    </source>
</evidence>
<keyword evidence="8" id="KW-1185">Reference proteome</keyword>
<dbReference type="SUPFAM" id="SSF48695">
    <property type="entry name" value="Multiheme cytochromes"/>
    <property type="match status" value="2"/>
</dbReference>
<keyword evidence="4" id="KW-0349">Heme</keyword>
<dbReference type="Proteomes" id="UP000784128">
    <property type="component" value="Unassembled WGS sequence"/>
</dbReference>
<feature type="domain" description="Cytochrome c" evidence="6">
    <location>
        <begin position="328"/>
        <end position="464"/>
    </location>
</feature>
<accession>A0ABS5U986</accession>
<gene>
    <name evidence="7" type="ORF">KJB30_10580</name>
</gene>
<sequence>MQSKNMKRFTVLLASVATAALMLGGCSDGKDGAAGAPGADGQGVATKAVESCSVCHGDGKAASVDAAHGLANFGDLVVTVKTAPAVVGADLVMTFNVKRNGANVTNYTNFYKRNATSSPFAYRLAKDDMKRHPIAATGTDNDGTTPVLDTTGAASGDYKVTITGGAAKAAIDSRYMFRLSDLPISGTNGAMLLVDYPNAPVTDLFGASSKSCEDCHGTLGNGFHYGSPAYGGKTCVVCHDAVNTTYPRLPALIHGIHQSGNMPTGKFTAMSNAATPAAVAEYAIKFPSYMDNCSICHKSGAPLTTVNTQAITYDFCMTCHQNWDGFTGTKVGGAVAFHRNYTSTVGTCATCHDGATAPATMGAMHNAAGLYTERSGLVYNGEDISVTEGAKVVQKITGVTRTGKTLAIKWTAEYPAGTAVNPCNATATTTAPAFAYAAVTASGAQPAVSAQNFSILKAFFQGDDLVNANNGATSPGQPLNTALTFTGATPNTVCSSNVATTTITLTDKEAALTGNARVGLQGKPMLVYAPANNRKILVRAKSPIYDFKLADGAAIPARRPVADTDKCLKCHVGSLYQHGGNRVDSVELCVMCHNEASSEQNNRVAYGVTAANSYDGKVGQTYGFKSMLHAVHASGTPGFSKPIAFYRSNGIYTFALTEAALFGNWPGAGAVTKTYGTNPANTDRTHNFASAHYPRALQDCLACHASNFSRIPDPTKAVATTLDAGAAPWDNQLDDTLQGATAAACTSCHSNSATAAHAAQFGFTPAVLEKGRQTVFDTANQ</sequence>
<evidence type="ECO:0000256" key="4">
    <source>
        <dbReference type="PROSITE-ProRule" id="PRU00433"/>
    </source>
</evidence>
<dbReference type="EMBL" id="JAHDYS010000009">
    <property type="protein sequence ID" value="MBT1072232.1"/>
    <property type="molecule type" value="Genomic_DNA"/>
</dbReference>
<reference evidence="7 8" key="1">
    <citation type="submission" date="2021-05" db="EMBL/GenBank/DDBJ databases">
        <title>The draft genome of Geobacter chapellei DSM 13688.</title>
        <authorList>
            <person name="Xu Z."/>
            <person name="Masuda Y."/>
            <person name="Itoh H."/>
            <person name="Senoo K."/>
        </authorList>
    </citation>
    <scope>NUCLEOTIDE SEQUENCE [LARGE SCALE GENOMIC DNA]</scope>
    <source>
        <strain evidence="7 8">DSM 13688</strain>
    </source>
</reference>
<dbReference type="InterPro" id="IPR051829">
    <property type="entry name" value="Multiheme_Cytochr_ET"/>
</dbReference>
<evidence type="ECO:0000313" key="7">
    <source>
        <dbReference type="EMBL" id="MBT1072232.1"/>
    </source>
</evidence>
<name>A0ABS5U986_9BACT</name>
<evidence type="ECO:0000313" key="8">
    <source>
        <dbReference type="Proteomes" id="UP000784128"/>
    </source>
</evidence>